<dbReference type="AlphaFoldDB" id="A0A7I7QKB4"/>
<dbReference type="InterPro" id="IPR036188">
    <property type="entry name" value="FAD/NAD-bd_sf"/>
</dbReference>
<dbReference type="GO" id="GO:0004497">
    <property type="term" value="F:monooxygenase activity"/>
    <property type="evidence" value="ECO:0007669"/>
    <property type="project" value="UniProtKB-KW"/>
</dbReference>
<dbReference type="Proteomes" id="UP000467193">
    <property type="component" value="Chromosome"/>
</dbReference>
<dbReference type="PIRSF" id="PIRSF000332">
    <property type="entry name" value="FMO"/>
    <property type="match status" value="1"/>
</dbReference>
<dbReference type="EMBL" id="AP022588">
    <property type="protein sequence ID" value="BBY26768.1"/>
    <property type="molecule type" value="Genomic_DNA"/>
</dbReference>
<evidence type="ECO:0000313" key="2">
    <source>
        <dbReference type="EMBL" id="BBY26768.1"/>
    </source>
</evidence>
<reference evidence="2 3" key="1">
    <citation type="journal article" date="2019" name="Emerg. Microbes Infect.">
        <title>Comprehensive subspecies identification of 175 nontuberculous mycobacteria species based on 7547 genomic profiles.</title>
        <authorList>
            <person name="Matsumoto Y."/>
            <person name="Kinjo T."/>
            <person name="Motooka D."/>
            <person name="Nabeya D."/>
            <person name="Jung N."/>
            <person name="Uechi K."/>
            <person name="Horii T."/>
            <person name="Iida T."/>
            <person name="Fujita J."/>
            <person name="Nakamura S."/>
        </authorList>
    </citation>
    <scope>NUCLEOTIDE SEQUENCE [LARGE SCALE GENOMIC DNA]</scope>
    <source>
        <strain evidence="2 3">JCM 17899</strain>
    </source>
</reference>
<dbReference type="Pfam" id="PF13738">
    <property type="entry name" value="Pyr_redox_3"/>
    <property type="match status" value="1"/>
</dbReference>
<dbReference type="PANTHER" id="PTHR43539:SF78">
    <property type="entry name" value="FLAVIN-CONTAINING MONOOXYGENASE"/>
    <property type="match status" value="1"/>
</dbReference>
<gene>
    <name evidence="2" type="ORF">MSEDJ_08640</name>
</gene>
<dbReference type="GO" id="GO:0050661">
    <property type="term" value="F:NADP binding"/>
    <property type="evidence" value="ECO:0007669"/>
    <property type="project" value="InterPro"/>
</dbReference>
<keyword evidence="1" id="KW-0560">Oxidoreductase</keyword>
<evidence type="ECO:0000313" key="3">
    <source>
        <dbReference type="Proteomes" id="UP000467193"/>
    </source>
</evidence>
<evidence type="ECO:0000256" key="1">
    <source>
        <dbReference type="ARBA" id="ARBA00023002"/>
    </source>
</evidence>
<keyword evidence="2" id="KW-0503">Monooxygenase</keyword>
<name>A0A7I7QKB4_9MYCO</name>
<dbReference type="PANTHER" id="PTHR43539">
    <property type="entry name" value="FLAVIN-BINDING MONOOXYGENASE-LIKE PROTEIN (AFU_ORTHOLOGUE AFUA_4G09220)"/>
    <property type="match status" value="1"/>
</dbReference>
<accession>A0A7I7QKB4</accession>
<dbReference type="PRINTS" id="PR00469">
    <property type="entry name" value="PNDRDTASEII"/>
</dbReference>
<dbReference type="RefSeq" id="WP_163795755.1">
    <property type="nucleotide sequence ID" value="NZ_AP022588.1"/>
</dbReference>
<dbReference type="SUPFAM" id="SSF51905">
    <property type="entry name" value="FAD/NAD(P)-binding domain"/>
    <property type="match status" value="2"/>
</dbReference>
<dbReference type="GO" id="GO:0005829">
    <property type="term" value="C:cytosol"/>
    <property type="evidence" value="ECO:0007669"/>
    <property type="project" value="TreeGrafter"/>
</dbReference>
<organism evidence="2 3">
    <name type="scientific">Mycolicibacterium sediminis</name>
    <dbReference type="NCBI Taxonomy" id="1286180"/>
    <lineage>
        <taxon>Bacteria</taxon>
        <taxon>Bacillati</taxon>
        <taxon>Actinomycetota</taxon>
        <taxon>Actinomycetes</taxon>
        <taxon>Mycobacteriales</taxon>
        <taxon>Mycobacteriaceae</taxon>
        <taxon>Mycolicibacterium</taxon>
    </lineage>
</organism>
<dbReference type="InterPro" id="IPR000960">
    <property type="entry name" value="Flavin_mOase"/>
</dbReference>
<dbReference type="PRINTS" id="PR00368">
    <property type="entry name" value="FADPNR"/>
</dbReference>
<dbReference type="KEGG" id="msei:MSEDJ_08640"/>
<proteinExistence type="predicted"/>
<dbReference type="InterPro" id="IPR050982">
    <property type="entry name" value="Auxin_biosynth/cation_transpt"/>
</dbReference>
<sequence length="372" mass="40160">MRAERVVVVGAGPSGLAIARQLAHREGVDALVVDRAATPASSWRGRYDGFRLNTCGYWSHLPGQRIPRRHGRWPSRDAMVEYFDDYARRQGLRLRMGVAVLRIDRDGERWRVDTDHETLSAAAVVVATGNYHTPAIPPWPGMEGFGGDLLHSQDYRNASPYAGRDVLVVGSGNSATDVALQLAAHGARRIRMSVRTPPHLVPRSAVGVPVDAFSPAFVHLPVPVLDGAAAVMRRLRFGDLADAGLAMPHKGIYTALLEDAQIPTIADELVPLVRTGRIEIVAAVESFDGDRVALADGTVATPDAVIAATGYRRGLESMVGHLGVLDDDGHPTNAAGLWFSGYEEPLIGPLRAMRRQAAPVARAIARHLDDVE</sequence>
<dbReference type="GO" id="GO:0050660">
    <property type="term" value="F:flavin adenine dinucleotide binding"/>
    <property type="evidence" value="ECO:0007669"/>
    <property type="project" value="InterPro"/>
</dbReference>
<keyword evidence="3" id="KW-1185">Reference proteome</keyword>
<protein>
    <submittedName>
        <fullName evidence="2">Monooxygenase</fullName>
    </submittedName>
</protein>
<dbReference type="Gene3D" id="3.50.50.60">
    <property type="entry name" value="FAD/NAD(P)-binding domain"/>
    <property type="match status" value="1"/>
</dbReference>